<evidence type="ECO:0000256" key="7">
    <source>
        <dbReference type="ARBA" id="ARBA00023136"/>
    </source>
</evidence>
<evidence type="ECO:0000256" key="1">
    <source>
        <dbReference type="ARBA" id="ARBA00004651"/>
    </source>
</evidence>
<dbReference type="InterPro" id="IPR035906">
    <property type="entry name" value="MetI-like_sf"/>
</dbReference>
<dbReference type="CDD" id="cd06261">
    <property type="entry name" value="TM_PBP2"/>
    <property type="match status" value="2"/>
</dbReference>
<dbReference type="GO" id="GO:0055085">
    <property type="term" value="P:transmembrane transport"/>
    <property type="evidence" value="ECO:0007669"/>
    <property type="project" value="InterPro"/>
</dbReference>
<comment type="subcellular location">
    <subcellularLocation>
        <location evidence="1 8">Cell membrane</location>
        <topology evidence="1 8">Multi-pass membrane protein</topology>
    </subcellularLocation>
</comment>
<evidence type="ECO:0000256" key="4">
    <source>
        <dbReference type="ARBA" id="ARBA00022475"/>
    </source>
</evidence>
<evidence type="ECO:0000259" key="9">
    <source>
        <dbReference type="PROSITE" id="PS50928"/>
    </source>
</evidence>
<dbReference type="SUPFAM" id="SSF161098">
    <property type="entry name" value="MetI-like"/>
    <property type="match status" value="2"/>
</dbReference>
<feature type="transmembrane region" description="Helical" evidence="8">
    <location>
        <begin position="249"/>
        <end position="270"/>
    </location>
</feature>
<reference evidence="10 11" key="1">
    <citation type="submission" date="2019-04" db="EMBL/GenBank/DDBJ databases">
        <title>Phreatobacter aquaticus sp. nov.</title>
        <authorList>
            <person name="Choi A."/>
        </authorList>
    </citation>
    <scope>NUCLEOTIDE SEQUENCE [LARGE SCALE GENOMIC DNA]</scope>
    <source>
        <strain evidence="10 11">KCTC 52518</strain>
    </source>
</reference>
<dbReference type="Proteomes" id="UP000298781">
    <property type="component" value="Chromosome"/>
</dbReference>
<feature type="transmembrane region" description="Helical" evidence="8">
    <location>
        <begin position="145"/>
        <end position="171"/>
    </location>
</feature>
<dbReference type="PANTHER" id="PTHR42929">
    <property type="entry name" value="INNER MEMBRANE ABC TRANSPORTER PERMEASE PROTEIN YDCU-RELATED-RELATED"/>
    <property type="match status" value="1"/>
</dbReference>
<evidence type="ECO:0000313" key="11">
    <source>
        <dbReference type="Proteomes" id="UP000298781"/>
    </source>
</evidence>
<feature type="transmembrane region" description="Helical" evidence="8">
    <location>
        <begin position="206"/>
        <end position="229"/>
    </location>
</feature>
<comment type="similarity">
    <text evidence="2">Belongs to the binding-protein-dependent transport system permease family. CysTW subfamily.</text>
</comment>
<keyword evidence="5 8" id="KW-0812">Transmembrane</keyword>
<keyword evidence="11" id="KW-1185">Reference proteome</keyword>
<proteinExistence type="inferred from homology"/>
<accession>A0A4D7B8C3</accession>
<name>A0A4D7B8C3_9HYPH</name>
<dbReference type="PROSITE" id="PS50928">
    <property type="entry name" value="ABC_TM1"/>
    <property type="match status" value="2"/>
</dbReference>
<dbReference type="PANTHER" id="PTHR42929:SF5">
    <property type="entry name" value="ABC TRANSPORTER PERMEASE PROTEIN"/>
    <property type="match status" value="1"/>
</dbReference>
<dbReference type="InterPro" id="IPR000515">
    <property type="entry name" value="MetI-like"/>
</dbReference>
<feature type="transmembrane region" description="Helical" evidence="8">
    <location>
        <begin position="102"/>
        <end position="125"/>
    </location>
</feature>
<keyword evidence="3 8" id="KW-0813">Transport</keyword>
<sequence length="582" mass="62377">MTAATLRRQISTLVLLVPVIALLGGFFLQPVLSFLVRGLTSEAGALSGAHVERLFASAAYTQVMWTSIKLSFWVTLASIVIGYPVAYLLATTDKTRRSYWALFVLLPFWSSFLVRTFAWIVILGRNGPVNAMLTGSGLSEQSQELLYSWFAVVIGMTNVLAPFAILTMLGVMEGIDRRVVRAAETLGARPVQAFFRVFLPLSMPGVTAAALMVFITALGFFIAPALLGSVRQTMIAQLVIQQILELTNWPFAAALCLMLLVAAFAIFALYDRFVGLSTLSGEVRSAATSGFTARAAGASRRLLDRTGDGLARLAGAVIGDGRIASRGRSTTIAAVVVVVFLLAPLLFLIPVSVSEQSFVAWPPRGLTFKWYAEIFASPLWMGAAGLSFLVAFLTSLLCFAVAVPAAFAFLRLTGWSAGMLFALMVSPLIVPRMVVAVSLFYLYARLGLVGTTLGLVIGHTVIALPFFFIAVVAVLKTYDRRLDQAAASLGASPWTTARRVTLPLVGTGLVSAALFAFVVSLDELNIALFASGGLNSTLPKLMWDEATLRFSPLLAAVSTLVLVVMSVLVIAALRLRTHSTEA</sequence>
<dbReference type="OrthoDB" id="9807047at2"/>
<feature type="transmembrane region" description="Helical" evidence="8">
    <location>
        <begin position="379"/>
        <end position="408"/>
    </location>
</feature>
<evidence type="ECO:0000256" key="3">
    <source>
        <dbReference type="ARBA" id="ARBA00022448"/>
    </source>
</evidence>
<feature type="domain" description="ABC transmembrane type-1" evidence="9">
    <location>
        <begin position="384"/>
        <end position="571"/>
    </location>
</feature>
<feature type="transmembrane region" description="Helical" evidence="8">
    <location>
        <begin position="70"/>
        <end position="90"/>
    </location>
</feature>
<dbReference type="RefSeq" id="WP_136962630.1">
    <property type="nucleotide sequence ID" value="NZ_CP039690.1"/>
</dbReference>
<dbReference type="GO" id="GO:0005886">
    <property type="term" value="C:plasma membrane"/>
    <property type="evidence" value="ECO:0007669"/>
    <property type="project" value="UniProtKB-SubCell"/>
</dbReference>
<dbReference type="AlphaFoldDB" id="A0A4D7B8C3"/>
<evidence type="ECO:0000313" key="10">
    <source>
        <dbReference type="EMBL" id="QCI67195.1"/>
    </source>
</evidence>
<dbReference type="Gene3D" id="1.10.3720.10">
    <property type="entry name" value="MetI-like"/>
    <property type="match status" value="2"/>
</dbReference>
<keyword evidence="4" id="KW-1003">Cell membrane</keyword>
<dbReference type="EMBL" id="CP039690">
    <property type="protein sequence ID" value="QCI67195.1"/>
    <property type="molecule type" value="Genomic_DNA"/>
</dbReference>
<dbReference type="KEGG" id="pstg:E8M01_24950"/>
<evidence type="ECO:0000256" key="6">
    <source>
        <dbReference type="ARBA" id="ARBA00022989"/>
    </source>
</evidence>
<evidence type="ECO:0000256" key="5">
    <source>
        <dbReference type="ARBA" id="ARBA00022692"/>
    </source>
</evidence>
<feature type="transmembrane region" description="Helical" evidence="8">
    <location>
        <begin position="332"/>
        <end position="353"/>
    </location>
</feature>
<evidence type="ECO:0000256" key="8">
    <source>
        <dbReference type="RuleBase" id="RU363032"/>
    </source>
</evidence>
<feature type="transmembrane region" description="Helical" evidence="8">
    <location>
        <begin position="550"/>
        <end position="573"/>
    </location>
</feature>
<gene>
    <name evidence="10" type="ORF">E8M01_24950</name>
</gene>
<feature type="domain" description="ABC transmembrane type-1" evidence="9">
    <location>
        <begin position="64"/>
        <end position="270"/>
    </location>
</feature>
<keyword evidence="7 8" id="KW-0472">Membrane</keyword>
<feature type="transmembrane region" description="Helical" evidence="8">
    <location>
        <begin position="504"/>
        <end position="530"/>
    </location>
</feature>
<dbReference type="Pfam" id="PF00528">
    <property type="entry name" value="BPD_transp_1"/>
    <property type="match status" value="2"/>
</dbReference>
<protein>
    <submittedName>
        <fullName evidence="10">ABC transporter permease subunit</fullName>
    </submittedName>
</protein>
<keyword evidence="6 8" id="KW-1133">Transmembrane helix</keyword>
<evidence type="ECO:0000256" key="2">
    <source>
        <dbReference type="ARBA" id="ARBA00007069"/>
    </source>
</evidence>
<organism evidence="10 11">
    <name type="scientific">Phreatobacter stygius</name>
    <dbReference type="NCBI Taxonomy" id="1940610"/>
    <lineage>
        <taxon>Bacteria</taxon>
        <taxon>Pseudomonadati</taxon>
        <taxon>Pseudomonadota</taxon>
        <taxon>Alphaproteobacteria</taxon>
        <taxon>Hyphomicrobiales</taxon>
        <taxon>Phreatobacteraceae</taxon>
        <taxon>Phreatobacter</taxon>
    </lineage>
</organism>
<feature type="transmembrane region" description="Helical" evidence="8">
    <location>
        <begin position="12"/>
        <end position="32"/>
    </location>
</feature>
<feature type="transmembrane region" description="Helical" evidence="8">
    <location>
        <begin position="420"/>
        <end position="444"/>
    </location>
</feature>
<feature type="transmembrane region" description="Helical" evidence="8">
    <location>
        <begin position="456"/>
        <end position="475"/>
    </location>
</feature>